<reference evidence="3 4" key="1">
    <citation type="journal article" date="2023" name="Life. Sci Alliance">
        <title>Evolutionary insights into 3D genome organization and epigenetic landscape of Vigna mungo.</title>
        <authorList>
            <person name="Junaid A."/>
            <person name="Singh B."/>
            <person name="Bhatia S."/>
        </authorList>
    </citation>
    <scope>NUCLEOTIDE SEQUENCE [LARGE SCALE GENOMIC DNA]</scope>
    <source>
        <strain evidence="3">Urdbean</strain>
    </source>
</reference>
<gene>
    <name evidence="3" type="ORF">V8G54_027177</name>
</gene>
<dbReference type="PANTHER" id="PTHR45717:SF10">
    <property type="entry name" value="OS10G0501000 PROTEIN"/>
    <property type="match status" value="1"/>
</dbReference>
<dbReference type="InterPro" id="IPR002885">
    <property type="entry name" value="PPR_rpt"/>
</dbReference>
<dbReference type="NCBIfam" id="TIGR00756">
    <property type="entry name" value="PPR"/>
    <property type="match status" value="1"/>
</dbReference>
<organism evidence="3 4">
    <name type="scientific">Vigna mungo</name>
    <name type="common">Black gram</name>
    <name type="synonym">Phaseolus mungo</name>
    <dbReference type="NCBI Taxonomy" id="3915"/>
    <lineage>
        <taxon>Eukaryota</taxon>
        <taxon>Viridiplantae</taxon>
        <taxon>Streptophyta</taxon>
        <taxon>Embryophyta</taxon>
        <taxon>Tracheophyta</taxon>
        <taxon>Spermatophyta</taxon>
        <taxon>Magnoliopsida</taxon>
        <taxon>eudicotyledons</taxon>
        <taxon>Gunneridae</taxon>
        <taxon>Pentapetalae</taxon>
        <taxon>rosids</taxon>
        <taxon>fabids</taxon>
        <taxon>Fabales</taxon>
        <taxon>Fabaceae</taxon>
        <taxon>Papilionoideae</taxon>
        <taxon>50 kb inversion clade</taxon>
        <taxon>NPAAA clade</taxon>
        <taxon>indigoferoid/millettioid clade</taxon>
        <taxon>Phaseoleae</taxon>
        <taxon>Vigna</taxon>
    </lineage>
</organism>
<dbReference type="GO" id="GO:0003729">
    <property type="term" value="F:mRNA binding"/>
    <property type="evidence" value="ECO:0007669"/>
    <property type="project" value="UniProtKB-ARBA"/>
</dbReference>
<dbReference type="GO" id="GO:0005739">
    <property type="term" value="C:mitochondrion"/>
    <property type="evidence" value="ECO:0007669"/>
    <property type="project" value="TreeGrafter"/>
</dbReference>
<name>A0AAQ3N1Y8_VIGMU</name>
<protein>
    <recommendedName>
        <fullName evidence="5">Pentatricopeptide repeat-containing protein</fullName>
    </recommendedName>
</protein>
<dbReference type="AlphaFoldDB" id="A0AAQ3N1Y8"/>
<evidence type="ECO:0000256" key="1">
    <source>
        <dbReference type="ARBA" id="ARBA00007626"/>
    </source>
</evidence>
<dbReference type="Proteomes" id="UP001374535">
    <property type="component" value="Chromosome 8"/>
</dbReference>
<dbReference type="EMBL" id="CP144693">
    <property type="protein sequence ID" value="WVZ01108.1"/>
    <property type="molecule type" value="Genomic_DNA"/>
</dbReference>
<keyword evidence="4" id="KW-1185">Reference proteome</keyword>
<evidence type="ECO:0008006" key="5">
    <source>
        <dbReference type="Google" id="ProtNLM"/>
    </source>
</evidence>
<dbReference type="Gene3D" id="1.25.40.10">
    <property type="entry name" value="Tetratricopeptide repeat domain"/>
    <property type="match status" value="1"/>
</dbReference>
<evidence type="ECO:0000256" key="2">
    <source>
        <dbReference type="ARBA" id="ARBA00022737"/>
    </source>
</evidence>
<evidence type="ECO:0000313" key="3">
    <source>
        <dbReference type="EMBL" id="WVZ01108.1"/>
    </source>
</evidence>
<comment type="similarity">
    <text evidence="1">Belongs to the PPR family. P subfamily.</text>
</comment>
<evidence type="ECO:0000313" key="4">
    <source>
        <dbReference type="Proteomes" id="UP001374535"/>
    </source>
</evidence>
<keyword evidence="2" id="KW-0677">Repeat</keyword>
<dbReference type="InterPro" id="IPR011990">
    <property type="entry name" value="TPR-like_helical_dom_sf"/>
</dbReference>
<sequence length="165" mass="19808">MHSTISVLDSLQNRVLKVSNPMIPVDPILDQWVEEGREVTEFQFRDLVRLLWQFRRLTHSRQVMEWTRRNYDLCPGFSSDLILKGYALQGADRYFRCIPDVKFGFNTYAKLLRSYVEHERVEEAEAVMKEIKEFHARDITECYDLMLKLYVQMGKYEKLHRLVRN</sequence>
<accession>A0AAQ3N1Y8</accession>
<proteinExistence type="inferred from homology"/>
<dbReference type="PANTHER" id="PTHR45717">
    <property type="entry name" value="OS12G0527900 PROTEIN"/>
    <property type="match status" value="1"/>
</dbReference>